<dbReference type="AlphaFoldDB" id="A0A3B1K8J5"/>
<evidence type="ECO:0000259" key="8">
    <source>
        <dbReference type="PROSITE" id="PS50835"/>
    </source>
</evidence>
<sequence length="308" mass="34420">NKPFLYFRNVILTVKSEWATSNEDIVFLERIKFSHVGENISLTCNFTSLDATATAWFKQIPGEKPLRIVSAFRAASVEFDNGFDKRGRFIALREANKFTLNITNAETSDSAIYYCSVAAYASIGLGTCTVLRLFVCFLIQKKMNTALNNTLKQCSILTNRCSEDHSVYWFRHGSGESDPGIIFTHGNRSDQCKKSSETVSPTQSCIYKLPKNNLSLSDAGTYYCAVAACGEILFGNGTKLDFTGGKIRYFNIEVIGGHEIFSHMFMNAENTDDVNYAALSIAQPSFSTRSRVKNSSDQPVYSKVFYHQ</sequence>
<evidence type="ECO:0000313" key="9">
    <source>
        <dbReference type="Ensembl" id="ENSAMXP00000049969.1"/>
    </source>
</evidence>
<dbReference type="GO" id="GO:0009617">
    <property type="term" value="P:response to bacterium"/>
    <property type="evidence" value="ECO:0007669"/>
    <property type="project" value="TreeGrafter"/>
</dbReference>
<dbReference type="SUPFAM" id="SSF48726">
    <property type="entry name" value="Immunoglobulin"/>
    <property type="match status" value="2"/>
</dbReference>
<keyword evidence="7" id="KW-0325">Glycoprotein</keyword>
<dbReference type="InterPro" id="IPR003599">
    <property type="entry name" value="Ig_sub"/>
</dbReference>
<evidence type="ECO:0000313" key="10">
    <source>
        <dbReference type="Proteomes" id="UP000018467"/>
    </source>
</evidence>
<evidence type="ECO:0000256" key="5">
    <source>
        <dbReference type="ARBA" id="ARBA00023136"/>
    </source>
</evidence>
<dbReference type="Pfam" id="PF07686">
    <property type="entry name" value="V-set"/>
    <property type="match status" value="2"/>
</dbReference>
<dbReference type="InterPro" id="IPR007110">
    <property type="entry name" value="Ig-like_dom"/>
</dbReference>
<dbReference type="InParanoid" id="A0A3B1K8J5"/>
<keyword evidence="3" id="KW-0732">Signal</keyword>
<feature type="domain" description="Ig-like" evidence="8">
    <location>
        <begin position="37"/>
        <end position="117"/>
    </location>
</feature>
<evidence type="ECO:0000256" key="6">
    <source>
        <dbReference type="ARBA" id="ARBA00023157"/>
    </source>
</evidence>
<dbReference type="PROSITE" id="PS50835">
    <property type="entry name" value="IG_LIKE"/>
    <property type="match status" value="2"/>
</dbReference>
<feature type="domain" description="Ig-like" evidence="8">
    <location>
        <begin position="154"/>
        <end position="226"/>
    </location>
</feature>
<dbReference type="InterPro" id="IPR013106">
    <property type="entry name" value="Ig_V-set"/>
</dbReference>
<reference evidence="9" key="3">
    <citation type="submission" date="2025-08" db="UniProtKB">
        <authorList>
            <consortium name="Ensembl"/>
        </authorList>
    </citation>
    <scope>IDENTIFICATION</scope>
</reference>
<evidence type="ECO:0000256" key="1">
    <source>
        <dbReference type="ARBA" id="ARBA00004236"/>
    </source>
</evidence>
<evidence type="ECO:0000256" key="2">
    <source>
        <dbReference type="ARBA" id="ARBA00022475"/>
    </source>
</evidence>
<evidence type="ECO:0000256" key="4">
    <source>
        <dbReference type="ARBA" id="ARBA00022859"/>
    </source>
</evidence>
<dbReference type="SMART" id="SM00406">
    <property type="entry name" value="IGv"/>
    <property type="match status" value="1"/>
</dbReference>
<proteinExistence type="predicted"/>
<keyword evidence="10" id="KW-1185">Reference proteome</keyword>
<reference evidence="10" key="1">
    <citation type="submission" date="2013-03" db="EMBL/GenBank/DDBJ databases">
        <authorList>
            <person name="Jeffery W."/>
            <person name="Warren W."/>
            <person name="Wilson R.K."/>
        </authorList>
    </citation>
    <scope>NUCLEOTIDE SEQUENCE</scope>
    <source>
        <strain evidence="10">female</strain>
    </source>
</reference>
<dbReference type="PANTHER" id="PTHR19433">
    <property type="entry name" value="T-CELL RECEPTOR ALPHA CHAIN V REGION-RELATED"/>
    <property type="match status" value="1"/>
</dbReference>
<dbReference type="InterPro" id="IPR036179">
    <property type="entry name" value="Ig-like_dom_sf"/>
</dbReference>
<name>A0A3B1K8J5_ASTMX</name>
<keyword evidence="6" id="KW-1015">Disulfide bond</keyword>
<dbReference type="GeneTree" id="ENSGT01030000234530"/>
<organism evidence="9 10">
    <name type="scientific">Astyanax mexicanus</name>
    <name type="common">Blind cave fish</name>
    <name type="synonym">Astyanax fasciatus mexicanus</name>
    <dbReference type="NCBI Taxonomy" id="7994"/>
    <lineage>
        <taxon>Eukaryota</taxon>
        <taxon>Metazoa</taxon>
        <taxon>Chordata</taxon>
        <taxon>Craniata</taxon>
        <taxon>Vertebrata</taxon>
        <taxon>Euteleostomi</taxon>
        <taxon>Actinopterygii</taxon>
        <taxon>Neopterygii</taxon>
        <taxon>Teleostei</taxon>
        <taxon>Ostariophysi</taxon>
        <taxon>Characiformes</taxon>
        <taxon>Characoidei</taxon>
        <taxon>Acestrorhamphidae</taxon>
        <taxon>Acestrorhamphinae</taxon>
        <taxon>Astyanax</taxon>
    </lineage>
</organism>
<accession>A0A3B1K8J5</accession>
<protein>
    <recommendedName>
        <fullName evidence="8">Ig-like domain-containing protein</fullName>
    </recommendedName>
</protein>
<reference evidence="10" key="2">
    <citation type="journal article" date="2014" name="Nat. Commun.">
        <title>The cavefish genome reveals candidate genes for eye loss.</title>
        <authorList>
            <person name="McGaugh S.E."/>
            <person name="Gross J.B."/>
            <person name="Aken B."/>
            <person name="Blin M."/>
            <person name="Borowsky R."/>
            <person name="Chalopin D."/>
            <person name="Hinaux H."/>
            <person name="Jeffery W.R."/>
            <person name="Keene A."/>
            <person name="Ma L."/>
            <person name="Minx P."/>
            <person name="Murphy D."/>
            <person name="O'Quin K.E."/>
            <person name="Retaux S."/>
            <person name="Rohner N."/>
            <person name="Searle S.M."/>
            <person name="Stahl B.A."/>
            <person name="Tabin C."/>
            <person name="Volff J.N."/>
            <person name="Yoshizawa M."/>
            <person name="Warren W.C."/>
        </authorList>
    </citation>
    <scope>NUCLEOTIDE SEQUENCE [LARGE SCALE GENOMIC DNA]</scope>
    <source>
        <strain evidence="10">female</strain>
    </source>
</reference>
<dbReference type="Proteomes" id="UP000018467">
    <property type="component" value="Unassembled WGS sequence"/>
</dbReference>
<keyword evidence="5" id="KW-0472">Membrane</keyword>
<dbReference type="CDD" id="cd00099">
    <property type="entry name" value="IgV"/>
    <property type="match status" value="1"/>
</dbReference>
<dbReference type="Gene3D" id="2.60.40.10">
    <property type="entry name" value="Immunoglobulins"/>
    <property type="match status" value="2"/>
</dbReference>
<dbReference type="InterPro" id="IPR013783">
    <property type="entry name" value="Ig-like_fold"/>
</dbReference>
<dbReference type="InterPro" id="IPR052051">
    <property type="entry name" value="TCR_complex_component"/>
</dbReference>
<dbReference type="STRING" id="7994.ENSAMXP00000049969"/>
<dbReference type="GO" id="GO:0002376">
    <property type="term" value="P:immune system process"/>
    <property type="evidence" value="ECO:0007669"/>
    <property type="project" value="UniProtKB-KW"/>
</dbReference>
<reference evidence="9" key="4">
    <citation type="submission" date="2025-09" db="UniProtKB">
        <authorList>
            <consortium name="Ensembl"/>
        </authorList>
    </citation>
    <scope>IDENTIFICATION</scope>
</reference>
<dbReference type="SMART" id="SM00409">
    <property type="entry name" value="IG"/>
    <property type="match status" value="2"/>
</dbReference>
<dbReference type="PANTHER" id="PTHR19433:SF133">
    <property type="entry name" value="IMMUNE-TYPE RECEPTOR 5 PRECURSOR-RELATED"/>
    <property type="match status" value="1"/>
</dbReference>
<dbReference type="Ensembl" id="ENSAMXT00000056674.1">
    <property type="protein sequence ID" value="ENSAMXP00000049969.1"/>
    <property type="gene ID" value="ENSAMXG00000001514.2"/>
</dbReference>
<keyword evidence="2" id="KW-1003">Cell membrane</keyword>
<keyword evidence="4" id="KW-0391">Immunity</keyword>
<dbReference type="GO" id="GO:0005886">
    <property type="term" value="C:plasma membrane"/>
    <property type="evidence" value="ECO:0007669"/>
    <property type="project" value="UniProtKB-SubCell"/>
</dbReference>
<evidence type="ECO:0000256" key="3">
    <source>
        <dbReference type="ARBA" id="ARBA00022729"/>
    </source>
</evidence>
<evidence type="ECO:0000256" key="7">
    <source>
        <dbReference type="ARBA" id="ARBA00023180"/>
    </source>
</evidence>
<dbReference type="Bgee" id="ENSAMXG00000001514">
    <property type="expression patterns" value="Expressed in head kidney and 7 other cell types or tissues"/>
</dbReference>
<comment type="subcellular location">
    <subcellularLocation>
        <location evidence="1">Cell membrane</location>
    </subcellularLocation>
</comment>